<dbReference type="SUPFAM" id="SSF52499">
    <property type="entry name" value="Isochorismatase-like hydrolases"/>
    <property type="match status" value="1"/>
</dbReference>
<dbReference type="Gene3D" id="3.40.50.850">
    <property type="entry name" value="Isochorismatase-like"/>
    <property type="match status" value="1"/>
</dbReference>
<dbReference type="GO" id="GO:0006307">
    <property type="term" value="P:DNA alkylation repair"/>
    <property type="evidence" value="ECO:0007669"/>
    <property type="project" value="InterPro"/>
</dbReference>
<proteinExistence type="inferred from homology"/>
<feature type="compositionally biased region" description="Polar residues" evidence="2">
    <location>
        <begin position="764"/>
        <end position="784"/>
    </location>
</feature>
<feature type="compositionally biased region" description="Basic residues" evidence="2">
    <location>
        <begin position="845"/>
        <end position="854"/>
    </location>
</feature>
<feature type="compositionally biased region" description="Polar residues" evidence="2">
    <location>
        <begin position="735"/>
        <end position="745"/>
    </location>
</feature>
<name>A0A7C8J6Y6_ORBOL</name>
<comment type="similarity">
    <text evidence="1">Belongs to the isochorismatase family.</text>
</comment>
<reference evidence="4 5" key="1">
    <citation type="submission" date="2019-06" db="EMBL/GenBank/DDBJ databases">
        <authorList>
            <person name="Palmer J.M."/>
        </authorList>
    </citation>
    <scope>NUCLEOTIDE SEQUENCE [LARGE SCALE GENOMIC DNA]</scope>
    <source>
        <strain evidence="4 5">TWF102</strain>
    </source>
</reference>
<dbReference type="GO" id="GO:0051213">
    <property type="term" value="F:dioxygenase activity"/>
    <property type="evidence" value="ECO:0007669"/>
    <property type="project" value="InterPro"/>
</dbReference>
<feature type="compositionally biased region" description="Basic and acidic residues" evidence="2">
    <location>
        <begin position="206"/>
        <end position="218"/>
    </location>
</feature>
<comment type="caution">
    <text evidence="4">The sequence shown here is derived from an EMBL/GenBank/DDBJ whole genome shotgun (WGS) entry which is preliminary data.</text>
</comment>
<sequence length="1400" mass="152579">MKIPLRLTAYTSPHISIRAISASQSTKSSIIPILTIHKPVLSISSSSASDSSLSDSTSFTMHRRPTTHLRTRRALIILDCQNAFLSPSPNPLAPPSYQVESIPSTLSPLLSAFREVGDEVIWVNTQFGGTWESGRRDGVFVDDDDEEVPKEEVKKEVKKVVNGNKANGNGNKANANGNKANGNANGNKAGYDESDSDGDNGTNGTPKEKKEDEVKEDPGSNTDEYLSEEFTKLYSSFWKEPDVYKAYPDYIKSLIVPGDKQYTKSSYSAFHIPNFLGILRSRMVTEIYFAGAHSNVGVFATVADGAMHGFVMTVVEDCVFYRSKKRHDTAMNEMETDLGMIKMDSSELLKKMGKTPGKKQEKVAEKEEEEVTGEEVSGTGRIRNPTLDPEVVEALMEKLKVGSTTEEDEEESKKAKRNSRIGGGGKTANGAGRVIASGSSRVAQRESPKTPEQVFGNFATTGVQRPNSAPVSGFQFSAPELLERKKEEGASSSPTSSLSSESVIERTSIFQRPYSMDATKLEDQDEEICVREFKRNVRPRVSRPAASAPGPASSSSPPSATSGSVPRERVRAKITMRRPTDKKGRPVSPDKPGISNSGKLEIARAMSSLSISTISSGEAEKSQAAKDELLKSIMTKKTEPSPSSPSPPIVAPETTLASSLSKPPAAEVETKAVGAGGAKAEDVEATKEAAVGEEKTGEVAGTPEKASEQPVKDQVDNVENHSTKPHEESIKTPPLATSSMLSPPVSSTASIDSASSPSKETSKDTMPSSDSEASALSPGDNTIENPPLKQDSVDQQAHVEQPPAESSTTTIATTKTTTAASDPGPSTVSASQEPPVDAAAPQSTHKARKQKRKDANHSAALGPNDTLGEPTDTTSLITSLLPADFSASVFAQLKSEVQWRVMYHRGGEVPRLVAVQGQIDEDGSFPIYRHPSDESPPLLPFSKTVEEIRKHVEVRLGHKVNHVLIQLYRTGTDYISEHSDKTLDIVKGSGIVNVSLGAQRVMTLRTKKREREKLVPHVQDGTKKGEPEAGAESEPTKENPTSTPSKVEEEPEEPRIIQKIPLPHNSMFVLGLPTNQKWMHSIQPDKRLLRDKAPEELAYSGERISLTFRHIGTFLSKDEKKIWGQGATAKNKEDAKDTIVGDQKKAEEMVFAFAAENRMGAGFEWDEWYGKGFDVLHFKEQRRKIRVLKGDPGCLGVRIAMEIVGWKDVVVEEVGIEQVKGMEVAGGLRGDLPVLEDVDRDRTVVVGEEAVLMFLATAVDEGIKWLLPNLVTRRAEYARCLSGLMEVRRLKAAMGVLAIVNAGSVVVEHPLFEKVHEELQYWDAWYSPKKESVSSETEGVGSRVNVVDCAVFPYVKRLREFGFLDVKEKDGAGARYDNLVKFVKRFEKEKFVKAVDKTVA</sequence>
<feature type="compositionally biased region" description="Basic and acidic residues" evidence="2">
    <location>
        <begin position="150"/>
        <end position="159"/>
    </location>
</feature>
<evidence type="ECO:0000256" key="1">
    <source>
        <dbReference type="ARBA" id="ARBA00006336"/>
    </source>
</evidence>
<evidence type="ECO:0000256" key="2">
    <source>
        <dbReference type="SAM" id="MobiDB-lite"/>
    </source>
</evidence>
<gene>
    <name evidence="4" type="ORF">TWF102_009490</name>
</gene>
<feature type="domain" description="Fe2OG dioxygenase" evidence="3">
    <location>
        <begin position="959"/>
        <end position="1112"/>
    </location>
</feature>
<feature type="region of interest" description="Disordered" evidence="2">
    <location>
        <begin position="399"/>
        <end position="870"/>
    </location>
</feature>
<dbReference type="PROSITE" id="PS51471">
    <property type="entry name" value="FE2OG_OXY"/>
    <property type="match status" value="1"/>
</dbReference>
<feature type="compositionally biased region" description="Low complexity" evidence="2">
    <location>
        <begin position="160"/>
        <end position="189"/>
    </location>
</feature>
<feature type="compositionally biased region" description="Low complexity" evidence="2">
    <location>
        <begin position="746"/>
        <end position="758"/>
    </location>
</feature>
<dbReference type="InterPro" id="IPR005123">
    <property type="entry name" value="Oxoglu/Fe-dep_dioxygenase_dom"/>
</dbReference>
<feature type="compositionally biased region" description="Basic and acidic residues" evidence="2">
    <location>
        <begin position="1009"/>
        <end position="1027"/>
    </location>
</feature>
<dbReference type="InterPro" id="IPR036380">
    <property type="entry name" value="Isochorismatase-like_sf"/>
</dbReference>
<dbReference type="PANTHER" id="PTHR31212:SF5">
    <property type="entry name" value="ISOCHORISMATASE FAMILY PROTEIN FAMILY (AFU_ORTHOLOGUE AFUA_3G14500)"/>
    <property type="match status" value="1"/>
</dbReference>
<dbReference type="EMBL" id="WIQW01000063">
    <property type="protein sequence ID" value="KAF3090019.1"/>
    <property type="molecule type" value="Genomic_DNA"/>
</dbReference>
<feature type="compositionally biased region" description="Low complexity" evidence="2">
    <location>
        <begin position="607"/>
        <end position="616"/>
    </location>
</feature>
<feature type="compositionally biased region" description="Basic and acidic residues" evidence="2">
    <location>
        <begin position="679"/>
        <end position="697"/>
    </location>
</feature>
<evidence type="ECO:0000313" key="5">
    <source>
        <dbReference type="Proteomes" id="UP000475325"/>
    </source>
</evidence>
<protein>
    <recommendedName>
        <fullName evidence="3">Fe2OG dioxygenase domain-containing protein</fullName>
    </recommendedName>
</protein>
<dbReference type="InterPro" id="IPR027450">
    <property type="entry name" value="AlkB-like"/>
</dbReference>
<feature type="region of interest" description="Disordered" evidence="2">
    <location>
        <begin position="352"/>
        <end position="387"/>
    </location>
</feature>
<feature type="compositionally biased region" description="Polar residues" evidence="2">
    <location>
        <begin position="458"/>
        <end position="470"/>
    </location>
</feature>
<evidence type="ECO:0000313" key="4">
    <source>
        <dbReference type="EMBL" id="KAF3090019.1"/>
    </source>
</evidence>
<dbReference type="InterPro" id="IPR037151">
    <property type="entry name" value="AlkB-like_sf"/>
</dbReference>
<accession>A0A7C8J6Y6</accession>
<feature type="region of interest" description="Disordered" evidence="2">
    <location>
        <begin position="1007"/>
        <end position="1053"/>
    </location>
</feature>
<feature type="compositionally biased region" description="Low complexity" evidence="2">
    <location>
        <begin position="542"/>
        <end position="565"/>
    </location>
</feature>
<feature type="compositionally biased region" description="Basic and acidic residues" evidence="2">
    <location>
        <begin position="618"/>
        <end position="630"/>
    </location>
</feature>
<feature type="compositionally biased region" description="Acidic residues" evidence="2">
    <location>
        <begin position="140"/>
        <end position="149"/>
    </location>
</feature>
<feature type="compositionally biased region" description="Low complexity" evidence="2">
    <location>
        <begin position="490"/>
        <end position="508"/>
    </location>
</feature>
<dbReference type="Proteomes" id="UP000475325">
    <property type="component" value="Unassembled WGS sequence"/>
</dbReference>
<feature type="compositionally biased region" description="Low complexity" evidence="2">
    <location>
        <begin position="806"/>
        <end position="821"/>
    </location>
</feature>
<feature type="region of interest" description="Disordered" evidence="2">
    <location>
        <begin position="133"/>
        <end position="223"/>
    </location>
</feature>
<evidence type="ECO:0000259" key="3">
    <source>
        <dbReference type="PROSITE" id="PS51471"/>
    </source>
</evidence>
<dbReference type="InterPro" id="IPR000868">
    <property type="entry name" value="Isochorismatase-like_dom"/>
</dbReference>
<organism evidence="4 5">
    <name type="scientific">Orbilia oligospora</name>
    <name type="common">Nematode-trapping fungus</name>
    <name type="synonym">Arthrobotrys oligospora</name>
    <dbReference type="NCBI Taxonomy" id="2813651"/>
    <lineage>
        <taxon>Eukaryota</taxon>
        <taxon>Fungi</taxon>
        <taxon>Dikarya</taxon>
        <taxon>Ascomycota</taxon>
        <taxon>Pezizomycotina</taxon>
        <taxon>Orbiliomycetes</taxon>
        <taxon>Orbiliales</taxon>
        <taxon>Orbiliaceae</taxon>
        <taxon>Orbilia</taxon>
    </lineage>
</organism>
<feature type="compositionally biased region" description="Basic and acidic residues" evidence="2">
    <location>
        <begin position="705"/>
        <end position="730"/>
    </location>
</feature>
<dbReference type="InterPro" id="IPR032854">
    <property type="entry name" value="ALKBH3"/>
</dbReference>
<dbReference type="Pfam" id="PF00857">
    <property type="entry name" value="Isochorismatase"/>
    <property type="match status" value="1"/>
</dbReference>
<dbReference type="Gene3D" id="2.60.120.590">
    <property type="entry name" value="Alpha-ketoglutarate-dependent dioxygenase AlkB-like"/>
    <property type="match status" value="1"/>
</dbReference>
<dbReference type="Pfam" id="PF13532">
    <property type="entry name" value="2OG-FeII_Oxy_2"/>
    <property type="match status" value="1"/>
</dbReference>
<dbReference type="PANTHER" id="PTHR31212">
    <property type="entry name" value="ALPHA-KETOGLUTARATE-DEPENDENT DIOXYGENASE ALKB HOMOLOG 3"/>
    <property type="match status" value="1"/>
</dbReference>
<dbReference type="SUPFAM" id="SSF51197">
    <property type="entry name" value="Clavaminate synthase-like"/>
    <property type="match status" value="1"/>
</dbReference>